<comment type="similarity">
    <text evidence="10">Belongs to the glycosyltransferase 28 family. MurG subfamily.</text>
</comment>
<reference evidence="14" key="1">
    <citation type="submission" date="2009-12" db="EMBL/GenBank/DDBJ databases">
        <title>Complete sequence of Treponema azotonutricium strain ZAS-9.</title>
        <authorList>
            <person name="Tetu S.G."/>
            <person name="Matson E."/>
            <person name="Ren Q."/>
            <person name="Seshadri R."/>
            <person name="Elbourne L."/>
            <person name="Hassan K.A."/>
            <person name="Durkin A."/>
            <person name="Radune D."/>
            <person name="Mohamoud Y."/>
            <person name="Shay R."/>
            <person name="Jin S."/>
            <person name="Zhang X."/>
            <person name="Lucey K."/>
            <person name="Ballor N.R."/>
            <person name="Ottesen E."/>
            <person name="Rosenthal R."/>
            <person name="Allen A."/>
            <person name="Leadbetter J.R."/>
            <person name="Paulsen I.T."/>
        </authorList>
    </citation>
    <scope>NUCLEOTIDE SEQUENCE [LARGE SCALE GENOMIC DNA]</scope>
    <source>
        <strain evidence="14">ATCC BAA-888 / DSM 13862 / ZAS-9</strain>
    </source>
</reference>
<dbReference type="Proteomes" id="UP000009222">
    <property type="component" value="Chromosome"/>
</dbReference>
<dbReference type="GO" id="GO:0009252">
    <property type="term" value="P:peptidoglycan biosynthetic process"/>
    <property type="evidence" value="ECO:0007669"/>
    <property type="project" value="UniProtKB-UniRule"/>
</dbReference>
<dbReference type="PANTHER" id="PTHR21015">
    <property type="entry name" value="UDP-N-ACETYLGLUCOSAMINE--N-ACETYLMURAMYL-(PENTAPEPTIDE) PYROPHOSPHORYL-UNDECAPRENOL N-ACETYLGLUCOSAMINE TRANSFERASE 1"/>
    <property type="match status" value="1"/>
</dbReference>
<comment type="subcellular location">
    <subcellularLocation>
        <location evidence="10">Cell inner membrane</location>
        <topology evidence="10">Peripheral membrane protein</topology>
        <orientation evidence="10">Cytoplasmic side</orientation>
    </subcellularLocation>
</comment>
<dbReference type="GO" id="GO:0050511">
    <property type="term" value="F:undecaprenyldiphospho-muramoylpentapeptide beta-N-acetylglucosaminyltransferase activity"/>
    <property type="evidence" value="ECO:0007669"/>
    <property type="project" value="UniProtKB-UniRule"/>
</dbReference>
<dbReference type="HAMAP" id="MF_00033">
    <property type="entry name" value="MurG"/>
    <property type="match status" value="1"/>
</dbReference>
<proteinExistence type="inferred from homology"/>
<dbReference type="Pfam" id="PF04101">
    <property type="entry name" value="Glyco_tran_28_C"/>
    <property type="match status" value="1"/>
</dbReference>
<feature type="domain" description="Glycosyltransferase family 28 N-terminal" evidence="11">
    <location>
        <begin position="4"/>
        <end position="142"/>
    </location>
</feature>
<reference evidence="13 14" key="2">
    <citation type="journal article" date="2011" name="ISME J.">
        <title>RNA-seq reveals cooperative metabolic interactions between two termite-gut spirochete species in co-culture.</title>
        <authorList>
            <person name="Rosenthal A.Z."/>
            <person name="Matson E.G."/>
            <person name="Eldar A."/>
            <person name="Leadbetter J.R."/>
        </authorList>
    </citation>
    <scope>NUCLEOTIDE SEQUENCE [LARGE SCALE GENOMIC DNA]</scope>
    <source>
        <strain evidence="14">ATCC BAA-888 / DSM 13862 / ZAS-9</strain>
    </source>
</reference>
<dbReference type="SUPFAM" id="SSF53756">
    <property type="entry name" value="UDP-Glycosyltransferase/glycogen phosphorylase"/>
    <property type="match status" value="1"/>
</dbReference>
<keyword evidence="2 10" id="KW-0132">Cell division</keyword>
<comment type="function">
    <text evidence="10">Cell wall formation. Catalyzes the transfer of a GlcNAc subunit on undecaprenyl-pyrophosphoryl-MurNAc-pentapeptide (lipid intermediate I) to form undecaprenyl-pyrophosphoryl-MurNAc-(pentapeptide)GlcNAc (lipid intermediate II).</text>
</comment>
<feature type="binding site" evidence="10">
    <location>
        <position position="197"/>
    </location>
    <ligand>
        <name>UDP-N-acetyl-alpha-D-glucosamine</name>
        <dbReference type="ChEBI" id="CHEBI:57705"/>
    </ligand>
</feature>
<evidence type="ECO:0000313" key="13">
    <source>
        <dbReference type="EMBL" id="AEF82550.1"/>
    </source>
</evidence>
<dbReference type="Pfam" id="PF03033">
    <property type="entry name" value="Glyco_transf_28"/>
    <property type="match status" value="1"/>
</dbReference>
<dbReference type="EC" id="2.4.1.227" evidence="10"/>
<dbReference type="GO" id="GO:0051991">
    <property type="term" value="F:UDP-N-acetyl-D-glucosamine:N-acetylmuramoyl-L-alanyl-D-glutamyl-meso-2,6-diaminopimelyl-D-alanyl-D-alanine-diphosphoundecaprenol 4-beta-N-acetylglucosaminlytransferase activity"/>
    <property type="evidence" value="ECO:0007669"/>
    <property type="project" value="RHEA"/>
</dbReference>
<dbReference type="Gene3D" id="3.40.50.2000">
    <property type="entry name" value="Glycogen Phosphorylase B"/>
    <property type="match status" value="2"/>
</dbReference>
<evidence type="ECO:0000256" key="7">
    <source>
        <dbReference type="ARBA" id="ARBA00023136"/>
    </source>
</evidence>
<dbReference type="FunCoup" id="F5YFI8">
    <property type="interactions" value="298"/>
</dbReference>
<dbReference type="GO" id="GO:0005975">
    <property type="term" value="P:carbohydrate metabolic process"/>
    <property type="evidence" value="ECO:0007669"/>
    <property type="project" value="InterPro"/>
</dbReference>
<dbReference type="GO" id="GO:0008360">
    <property type="term" value="P:regulation of cell shape"/>
    <property type="evidence" value="ECO:0007669"/>
    <property type="project" value="UniProtKB-KW"/>
</dbReference>
<comment type="caution">
    <text evidence="10">Lacks conserved residue(s) required for the propagation of feature annotation.</text>
</comment>
<keyword evidence="9 10" id="KW-0961">Cell wall biogenesis/degradation</keyword>
<dbReference type="InterPro" id="IPR004276">
    <property type="entry name" value="GlycoTrans_28_N"/>
</dbReference>
<evidence type="ECO:0000256" key="4">
    <source>
        <dbReference type="ARBA" id="ARBA00022679"/>
    </source>
</evidence>
<keyword evidence="4 10" id="KW-0808">Transferase</keyword>
<dbReference type="AlphaFoldDB" id="F5YFI8"/>
<dbReference type="RefSeq" id="WP_015711833.1">
    <property type="nucleotide sequence ID" value="NC_015577.1"/>
</dbReference>
<evidence type="ECO:0000256" key="8">
    <source>
        <dbReference type="ARBA" id="ARBA00023306"/>
    </source>
</evidence>
<dbReference type="PANTHER" id="PTHR21015:SF27">
    <property type="entry name" value="UDP-N-ACETYLGLUCOSAMINE--N-ACETYLMURAMYL-(PENTAPEPTIDE) PYROPHOSPHORYL-UNDECAPRENOL N-ACETYLGLUCOSAMINE TRANSFERASE"/>
    <property type="match status" value="1"/>
</dbReference>
<dbReference type="InterPro" id="IPR007235">
    <property type="entry name" value="Glyco_trans_28_C"/>
</dbReference>
<keyword evidence="3 10" id="KW-0328">Glycosyltransferase</keyword>
<feature type="binding site" evidence="10">
    <location>
        <begin position="11"/>
        <end position="13"/>
    </location>
    <ligand>
        <name>UDP-N-acetyl-alpha-D-glucosamine</name>
        <dbReference type="ChEBI" id="CHEBI:57705"/>
    </ligand>
</feature>
<evidence type="ECO:0000259" key="11">
    <source>
        <dbReference type="Pfam" id="PF03033"/>
    </source>
</evidence>
<keyword evidence="1 10" id="KW-1003">Cell membrane</keyword>
<dbReference type="GO" id="GO:0005886">
    <property type="term" value="C:plasma membrane"/>
    <property type="evidence" value="ECO:0007669"/>
    <property type="project" value="UniProtKB-SubCell"/>
</dbReference>
<dbReference type="InterPro" id="IPR006009">
    <property type="entry name" value="GlcNAc_MurG"/>
</dbReference>
<evidence type="ECO:0000256" key="10">
    <source>
        <dbReference type="HAMAP-Rule" id="MF_00033"/>
    </source>
</evidence>
<keyword evidence="10" id="KW-0997">Cell inner membrane</keyword>
<dbReference type="EMBL" id="CP001841">
    <property type="protein sequence ID" value="AEF82550.1"/>
    <property type="molecule type" value="Genomic_DNA"/>
</dbReference>
<dbReference type="STRING" id="545695.TREAZ_0089"/>
<dbReference type="OrthoDB" id="9808936at2"/>
<evidence type="ECO:0000256" key="1">
    <source>
        <dbReference type="ARBA" id="ARBA00022475"/>
    </source>
</evidence>
<dbReference type="GO" id="GO:0051301">
    <property type="term" value="P:cell division"/>
    <property type="evidence" value="ECO:0007669"/>
    <property type="project" value="UniProtKB-KW"/>
</dbReference>
<comment type="pathway">
    <text evidence="10">Cell wall biogenesis; peptidoglycan biosynthesis.</text>
</comment>
<dbReference type="eggNOG" id="COG0707">
    <property type="taxonomic scope" value="Bacteria"/>
</dbReference>
<evidence type="ECO:0000256" key="6">
    <source>
        <dbReference type="ARBA" id="ARBA00022984"/>
    </source>
</evidence>
<dbReference type="KEGG" id="taz:TREAZ_0089"/>
<evidence type="ECO:0000256" key="2">
    <source>
        <dbReference type="ARBA" id="ARBA00022618"/>
    </source>
</evidence>
<feature type="binding site" evidence="10">
    <location>
        <position position="290"/>
    </location>
    <ligand>
        <name>UDP-N-acetyl-alpha-D-glucosamine</name>
        <dbReference type="ChEBI" id="CHEBI:57705"/>
    </ligand>
</feature>
<keyword evidence="5 10" id="KW-0133">Cell shape</keyword>
<accession>F5YFI8</accession>
<evidence type="ECO:0000259" key="12">
    <source>
        <dbReference type="Pfam" id="PF04101"/>
    </source>
</evidence>
<feature type="domain" description="Glycosyl transferase family 28 C-terminal" evidence="12">
    <location>
        <begin position="190"/>
        <end position="343"/>
    </location>
</feature>
<feature type="binding site" evidence="10">
    <location>
        <position position="168"/>
    </location>
    <ligand>
        <name>UDP-N-acetyl-alpha-D-glucosamine</name>
        <dbReference type="ChEBI" id="CHEBI:57705"/>
    </ligand>
</feature>
<evidence type="ECO:0000256" key="9">
    <source>
        <dbReference type="ARBA" id="ARBA00023316"/>
    </source>
</evidence>
<keyword evidence="14" id="KW-1185">Reference proteome</keyword>
<keyword evidence="7 10" id="KW-0472">Membrane</keyword>
<comment type="catalytic activity">
    <reaction evidence="10">
        <text>di-trans,octa-cis-undecaprenyl diphospho-N-acetyl-alpha-D-muramoyl-L-alanyl-D-glutamyl-meso-2,6-diaminopimeloyl-D-alanyl-D-alanine + UDP-N-acetyl-alpha-D-glucosamine = di-trans,octa-cis-undecaprenyl diphospho-[N-acetyl-alpha-D-glucosaminyl-(1-&gt;4)]-N-acetyl-alpha-D-muramoyl-L-alanyl-D-glutamyl-meso-2,6-diaminopimeloyl-D-alanyl-D-alanine + UDP + H(+)</text>
        <dbReference type="Rhea" id="RHEA:31227"/>
        <dbReference type="ChEBI" id="CHEBI:15378"/>
        <dbReference type="ChEBI" id="CHEBI:57705"/>
        <dbReference type="ChEBI" id="CHEBI:58223"/>
        <dbReference type="ChEBI" id="CHEBI:61387"/>
        <dbReference type="ChEBI" id="CHEBI:61388"/>
        <dbReference type="EC" id="2.4.1.227"/>
    </reaction>
</comment>
<dbReference type="HOGENOM" id="CLU_037404_0_0_12"/>
<organism evidence="13 14">
    <name type="scientific">Leadbettera azotonutricia (strain ATCC BAA-888 / DSM 13862 / ZAS-9)</name>
    <name type="common">Treponema azotonutricium</name>
    <dbReference type="NCBI Taxonomy" id="545695"/>
    <lineage>
        <taxon>Bacteria</taxon>
        <taxon>Pseudomonadati</taxon>
        <taxon>Spirochaetota</taxon>
        <taxon>Spirochaetia</taxon>
        <taxon>Spirochaetales</taxon>
        <taxon>Breznakiellaceae</taxon>
        <taxon>Leadbettera</taxon>
    </lineage>
</organism>
<dbReference type="CDD" id="cd03785">
    <property type="entry name" value="GT28_MurG"/>
    <property type="match status" value="1"/>
</dbReference>
<gene>
    <name evidence="10 13" type="primary">murG</name>
    <name evidence="13" type="ordered locus">TREAZ_0089</name>
</gene>
<dbReference type="InParanoid" id="F5YFI8"/>
<name>F5YFI8_LEAAZ</name>
<dbReference type="NCBIfam" id="TIGR01133">
    <property type="entry name" value="murG"/>
    <property type="match status" value="1"/>
</dbReference>
<sequence length="356" mass="38471">MISVAFTGGGTGGHIYPGLAVASWLKKIMDCRVFWIGADSGMDRAIVEEAGLEFFGIPTGKLRRYFSLKNISDIFRIVRGYFAARKIFRREKPALLFSKGGFVSVPPCAAAFSLKIPVFAHESDLSPGLATRINTRFTEKLFIPYKETAAFFAPAFRAKLVVSGNPIRPEFSGADPARGRQFLGLQAERMLLVLGGSQGSQEINGLIKASLPSLTRYYTVVHQTGSQDEIFMPSDVYKPYGYIKDELPHVIAAAELVVCRGGAGTIWECAGLGKPMIIIPLRGSGTRGDQVENARIFAEAGAAISMVDDPSPQKLSDLVLELAADEQKRNAMGAAKPGKADAANYIASMIKNKVGQ</sequence>
<protein>
    <recommendedName>
        <fullName evidence="10">UDP-N-acetylglucosamine--N-acetylmuramyl-(pentapeptide) pyrophosphoryl-undecaprenol N-acetylglucosamine transferase</fullName>
        <ecNumber evidence="10">2.4.1.227</ecNumber>
    </recommendedName>
    <alternativeName>
        <fullName evidence="10">Undecaprenyl-PP-MurNAc-pentapeptide-UDPGlcNAc GlcNAc transferase</fullName>
    </alternativeName>
</protein>
<keyword evidence="8 10" id="KW-0131">Cell cycle</keyword>
<keyword evidence="6 10" id="KW-0573">Peptidoglycan synthesis</keyword>
<evidence type="ECO:0000256" key="5">
    <source>
        <dbReference type="ARBA" id="ARBA00022960"/>
    </source>
</evidence>
<dbReference type="GO" id="GO:0071555">
    <property type="term" value="P:cell wall organization"/>
    <property type="evidence" value="ECO:0007669"/>
    <property type="project" value="UniProtKB-KW"/>
</dbReference>
<evidence type="ECO:0000256" key="3">
    <source>
        <dbReference type="ARBA" id="ARBA00022676"/>
    </source>
</evidence>
<evidence type="ECO:0000313" key="14">
    <source>
        <dbReference type="Proteomes" id="UP000009222"/>
    </source>
</evidence>
<dbReference type="UniPathway" id="UPA00219"/>